<organism evidence="6 7">
    <name type="scientific">Novosphingobium aromaticivorans (strain ATCC 700278 / DSM 12444 / CCUG 56034 / CIP 105152 / NBRC 16084 / F199)</name>
    <dbReference type="NCBI Taxonomy" id="279238"/>
    <lineage>
        <taxon>Bacteria</taxon>
        <taxon>Pseudomonadati</taxon>
        <taxon>Pseudomonadota</taxon>
        <taxon>Alphaproteobacteria</taxon>
        <taxon>Sphingomonadales</taxon>
        <taxon>Sphingomonadaceae</taxon>
        <taxon>Novosphingobium</taxon>
    </lineage>
</organism>
<evidence type="ECO:0000256" key="2">
    <source>
        <dbReference type="ARBA" id="ARBA00023125"/>
    </source>
</evidence>
<keyword evidence="1" id="KW-0805">Transcription regulation</keyword>
<sequence length="202" mass="21022">MITVSTSQAPASSGARGYHHGDLRQALVSAGLRALETTDIADISLRALAREAGVSATAVYRHFPDKRALLVALAAEGLERLGHFQHSAAQQAGGDVGGRSAFAATGRAYVRFALANPALFRLTFTHCATRDDGVPDGGLAARMLQGSAAAIAGGDPETARRIAIQAWALVHGLAMLMLDGQLPADDALIDRVIDSATLWRAG</sequence>
<dbReference type="Gene3D" id="1.10.357.10">
    <property type="entry name" value="Tetracycline Repressor, domain 2"/>
    <property type="match status" value="1"/>
</dbReference>
<evidence type="ECO:0000256" key="1">
    <source>
        <dbReference type="ARBA" id="ARBA00023015"/>
    </source>
</evidence>
<dbReference type="InterPro" id="IPR036271">
    <property type="entry name" value="Tet_transcr_reg_TetR-rel_C_sf"/>
</dbReference>
<geneLocation type="plasmid" evidence="6 7">
    <name>pNL2</name>
</geneLocation>
<accession>A4XES8</accession>
<dbReference type="Pfam" id="PF13305">
    <property type="entry name" value="TetR_C_33"/>
    <property type="match status" value="1"/>
</dbReference>
<dbReference type="eggNOG" id="COG1309">
    <property type="taxonomic scope" value="Bacteria"/>
</dbReference>
<feature type="domain" description="HTH tetR-type" evidence="5">
    <location>
        <begin position="21"/>
        <end position="81"/>
    </location>
</feature>
<feature type="DNA-binding region" description="H-T-H motif" evidence="4">
    <location>
        <begin position="44"/>
        <end position="63"/>
    </location>
</feature>
<evidence type="ECO:0000313" key="6">
    <source>
        <dbReference type="EMBL" id="ABP64439.1"/>
    </source>
</evidence>
<keyword evidence="3" id="KW-0804">Transcription</keyword>
<dbReference type="PROSITE" id="PS50977">
    <property type="entry name" value="HTH_TETR_2"/>
    <property type="match status" value="1"/>
</dbReference>
<keyword evidence="6" id="KW-0614">Plasmid</keyword>
<evidence type="ECO:0000259" key="5">
    <source>
        <dbReference type="PROSITE" id="PS50977"/>
    </source>
</evidence>
<evidence type="ECO:0000256" key="4">
    <source>
        <dbReference type="PROSITE-ProRule" id="PRU00335"/>
    </source>
</evidence>
<evidence type="ECO:0000256" key="3">
    <source>
        <dbReference type="ARBA" id="ARBA00023163"/>
    </source>
</evidence>
<dbReference type="InterPro" id="IPR025996">
    <property type="entry name" value="MT1864/Rv1816-like_C"/>
</dbReference>
<dbReference type="InterPro" id="IPR001647">
    <property type="entry name" value="HTH_TetR"/>
</dbReference>
<name>A4XES8_NOVAD</name>
<keyword evidence="7" id="KW-1185">Reference proteome</keyword>
<dbReference type="InterPro" id="IPR009057">
    <property type="entry name" value="Homeodomain-like_sf"/>
</dbReference>
<dbReference type="GO" id="GO:0000976">
    <property type="term" value="F:transcription cis-regulatory region binding"/>
    <property type="evidence" value="ECO:0007669"/>
    <property type="project" value="TreeGrafter"/>
</dbReference>
<dbReference type="HOGENOM" id="CLU_069356_40_0_5"/>
<dbReference type="AlphaFoldDB" id="A4XES8"/>
<dbReference type="SUPFAM" id="SSF48498">
    <property type="entry name" value="Tetracyclin repressor-like, C-terminal domain"/>
    <property type="match status" value="1"/>
</dbReference>
<dbReference type="PANTHER" id="PTHR30055">
    <property type="entry name" value="HTH-TYPE TRANSCRIPTIONAL REGULATOR RUTR"/>
    <property type="match status" value="1"/>
</dbReference>
<dbReference type="Pfam" id="PF00440">
    <property type="entry name" value="TetR_N"/>
    <property type="match status" value="1"/>
</dbReference>
<protein>
    <submittedName>
        <fullName evidence="6">Transcriptional regulator, TetR family</fullName>
    </submittedName>
</protein>
<evidence type="ECO:0000313" key="7">
    <source>
        <dbReference type="Proteomes" id="UP000009134"/>
    </source>
</evidence>
<reference evidence="6 7" key="1">
    <citation type="submission" date="2007-04" db="EMBL/GenBank/DDBJ databases">
        <title>Complete sequence of plasmid pNL2 of Novosphingobium aromaticivorans DSM 12444.</title>
        <authorList>
            <consortium name="US DOE Joint Genome Institute"/>
            <person name="Copeland A."/>
            <person name="Lucas S."/>
            <person name="Lapidus A."/>
            <person name="Barry K."/>
            <person name="Detter J.C."/>
            <person name="Glavina del Rio T."/>
            <person name="Hammon N."/>
            <person name="Israni S."/>
            <person name="Dalin E."/>
            <person name="Tice H."/>
            <person name="Pitluck S."/>
            <person name="Chertkov O."/>
            <person name="Han C."/>
            <person name="Thomson S."/>
            <person name="Schmutz J."/>
            <person name="Larimer F."/>
            <person name="Land M."/>
            <person name="Kyrpides N."/>
            <person name="Ivanova N."/>
            <person name="Fredrickson J."/>
            <person name="Romine M.F."/>
            <person name="Richardson P."/>
        </authorList>
    </citation>
    <scope>NUCLEOTIDE SEQUENCE [LARGE SCALE GENOMIC DNA]</scope>
    <source>
        <strain evidence="7">ATCC 700278 / DSM 12444 / CCUG 56034 / CIP 105152 / NBRC 16084 / F199</strain>
        <plasmid evidence="6 7">pNL2</plasmid>
    </source>
</reference>
<keyword evidence="2 4" id="KW-0238">DNA-binding</keyword>
<dbReference type="SUPFAM" id="SSF46689">
    <property type="entry name" value="Homeodomain-like"/>
    <property type="match status" value="1"/>
</dbReference>
<dbReference type="Proteomes" id="UP000009134">
    <property type="component" value="Plasmid pNL2"/>
</dbReference>
<dbReference type="KEGG" id="nar:Saro_3579"/>
<dbReference type="InterPro" id="IPR050109">
    <property type="entry name" value="HTH-type_TetR-like_transc_reg"/>
</dbReference>
<dbReference type="RefSeq" id="WP_011906826.1">
    <property type="nucleotide sequence ID" value="NC_009427.1"/>
</dbReference>
<gene>
    <name evidence="6" type="ordered locus">Saro_3579</name>
</gene>
<dbReference type="PANTHER" id="PTHR30055:SF220">
    <property type="entry name" value="TETR-FAMILY REGULATORY PROTEIN"/>
    <property type="match status" value="1"/>
</dbReference>
<dbReference type="GO" id="GO:0003700">
    <property type="term" value="F:DNA-binding transcription factor activity"/>
    <property type="evidence" value="ECO:0007669"/>
    <property type="project" value="TreeGrafter"/>
</dbReference>
<dbReference type="EMBL" id="CP000677">
    <property type="protein sequence ID" value="ABP64439.1"/>
    <property type="molecule type" value="Genomic_DNA"/>
</dbReference>
<proteinExistence type="predicted"/>